<dbReference type="InParanoid" id="E6W0Z4"/>
<dbReference type="NCBIfam" id="TIGR03150">
    <property type="entry name" value="fabF"/>
    <property type="match status" value="1"/>
</dbReference>
<evidence type="ECO:0000259" key="14">
    <source>
        <dbReference type="PROSITE" id="PS50042"/>
    </source>
</evidence>
<dbReference type="RefSeq" id="WP_013505214.1">
    <property type="nucleotide sequence ID" value="NC_014836.1"/>
</dbReference>
<evidence type="ECO:0000256" key="10">
    <source>
        <dbReference type="ARBA" id="ARBA00023315"/>
    </source>
</evidence>
<evidence type="ECO:0000259" key="15">
    <source>
        <dbReference type="PROSITE" id="PS52004"/>
    </source>
</evidence>
<dbReference type="OrthoDB" id="9808669at2"/>
<evidence type="ECO:0000256" key="11">
    <source>
        <dbReference type="PIRNR" id="PIRNR000447"/>
    </source>
</evidence>
<reference evidence="16 17" key="1">
    <citation type="submission" date="2010-12" db="EMBL/GenBank/DDBJ databases">
        <title>Complete sequence of Desulfurispirillum indicum S5.</title>
        <authorList>
            <consortium name="US DOE Joint Genome Institute"/>
            <person name="Lucas S."/>
            <person name="Copeland A."/>
            <person name="Lapidus A."/>
            <person name="Cheng J.-F."/>
            <person name="Goodwin L."/>
            <person name="Pitluck S."/>
            <person name="Chertkov O."/>
            <person name="Held B."/>
            <person name="Detter J.C."/>
            <person name="Han C."/>
            <person name="Tapia R."/>
            <person name="Land M."/>
            <person name="Hauser L."/>
            <person name="Kyrpides N."/>
            <person name="Ivanova N."/>
            <person name="Mikhailova N."/>
            <person name="Haggblom M."/>
            <person name="Rauschenbach I."/>
            <person name="Bini E."/>
            <person name="Woyke T."/>
        </authorList>
    </citation>
    <scope>NUCLEOTIDE SEQUENCE [LARGE SCALE GENOMIC DNA]</scope>
    <source>
        <strain evidence="17">ATCC BAA-1389 / DSM 22839 / S5</strain>
    </source>
</reference>
<dbReference type="NCBIfam" id="NF004970">
    <property type="entry name" value="PRK06333.1"/>
    <property type="match status" value="1"/>
</dbReference>
<evidence type="ECO:0000256" key="5">
    <source>
        <dbReference type="ARBA" id="ARBA00022516"/>
    </source>
</evidence>
<dbReference type="Gene3D" id="3.40.47.10">
    <property type="match status" value="1"/>
</dbReference>
<dbReference type="PANTHER" id="PTHR11712:SF336">
    <property type="entry name" value="3-OXOACYL-[ACYL-CARRIER-PROTEIN] SYNTHASE, MITOCHONDRIAL"/>
    <property type="match status" value="1"/>
</dbReference>
<comment type="pathway">
    <text evidence="1 11">Lipid metabolism; fatty acid biosynthesis.</text>
</comment>
<dbReference type="UniPathway" id="UPA00094"/>
<keyword evidence="10 11" id="KW-0012">Acyltransferase</keyword>
<evidence type="ECO:0000256" key="6">
    <source>
        <dbReference type="ARBA" id="ARBA00022679"/>
    </source>
</evidence>
<dbReference type="Pfam" id="PF00109">
    <property type="entry name" value="ketoacyl-synt"/>
    <property type="match status" value="1"/>
</dbReference>
<keyword evidence="6 11" id="KW-0808">Transferase</keyword>
<comment type="function">
    <text evidence="11">Involved in the type II fatty acid elongation cycle. Catalyzes the elongation of a wide range of acyl-ACP by the addition of two carbons from malonyl-ACP to an acyl acceptor. Can efficiently catalyze the conversion of palmitoleoyl-ACP (cis-hexadec-9-enoyl-ACP) to cis-vaccenoyl-ACP (cis-octadec-11-enoyl-ACP), an essential step in the thermal regulation of fatty acid composition.</text>
</comment>
<keyword evidence="8" id="KW-0443">Lipid metabolism</keyword>
<dbReference type="GO" id="GO:0006633">
    <property type="term" value="P:fatty acid biosynthetic process"/>
    <property type="evidence" value="ECO:0007669"/>
    <property type="project" value="UniProtKB-UniRule"/>
</dbReference>
<evidence type="ECO:0000256" key="12">
    <source>
        <dbReference type="PIRSR" id="PIRSR000447-1"/>
    </source>
</evidence>
<evidence type="ECO:0000313" key="16">
    <source>
        <dbReference type="EMBL" id="ADU65326.1"/>
    </source>
</evidence>
<feature type="active site" description="For beta-ketoacyl synthase activity" evidence="12">
    <location>
        <position position="166"/>
    </location>
</feature>
<evidence type="ECO:0000256" key="9">
    <source>
        <dbReference type="ARBA" id="ARBA00023160"/>
    </source>
</evidence>
<sequence>MKRRVVVTGLGAVSPVGNTVAQSWESLIAGKSGIAPITHFDASEFPARIAGEVKDYEIDEAIVSKKDQKKMDRFIHFAMTSAAEAAKDAGITYPLAEADAVRCGVIIGSGMGGLPAIEKWHTTALEKGYKRLTPFFIPMVIVNLASGQAAILLNAKGPNACNVTACATGTHSIGDAFKIIQRGDADLMFAGGTEAAITSLGIGGFASMTALSTRNDEPQKASRPFDRDRDGFVMAEGAGVLVLEELERAKARGARIYAEVLGYGMTCDAYHMTSPAPEGEGAARCMQMVLDDAGMKPEQVDYINAHGTSTFYNDLNETKAIKSTFGTYASKLKVSSTKSMVGHMLGAAGGFEAVVCCKVLETGIMPPTINCDNPGDECDLDYIPHQAVRGEVNCTISNSFGFGGTNASLLFAKYTG</sequence>
<accession>E6W0Z4</accession>
<feature type="domain" description="Cyclic nucleotide-binding" evidence="14">
    <location>
        <begin position="174"/>
        <end position="222"/>
    </location>
</feature>
<dbReference type="Pfam" id="PF02801">
    <property type="entry name" value="Ketoacyl-synt_C"/>
    <property type="match status" value="1"/>
</dbReference>
<dbReference type="AlphaFoldDB" id="E6W0Z4"/>
<dbReference type="SUPFAM" id="SSF53901">
    <property type="entry name" value="Thiolase-like"/>
    <property type="match status" value="2"/>
</dbReference>
<dbReference type="PIRSF" id="PIRSF000447">
    <property type="entry name" value="KAS_II"/>
    <property type="match status" value="1"/>
</dbReference>
<comment type="similarity">
    <text evidence="2 11 13">Belongs to the thiolase-like superfamily. Beta-ketoacyl-ACP synthases family.</text>
</comment>
<dbReference type="InterPro" id="IPR014030">
    <property type="entry name" value="Ketoacyl_synth_N"/>
</dbReference>
<protein>
    <recommendedName>
        <fullName evidence="4 11">3-oxoacyl-[acyl-carrier-protein] synthase 2</fullName>
        <ecNumber evidence="3 11">2.3.1.179</ecNumber>
    </recommendedName>
</protein>
<dbReference type="NCBIfam" id="NF005589">
    <property type="entry name" value="PRK07314.1"/>
    <property type="match status" value="1"/>
</dbReference>
<comment type="catalytic activity">
    <reaction evidence="11">
        <text>a fatty acyl-[ACP] + malonyl-[ACP] + H(+) = a 3-oxoacyl-[ACP] + holo-[ACP] + CO2</text>
        <dbReference type="Rhea" id="RHEA:22836"/>
        <dbReference type="Rhea" id="RHEA-COMP:9623"/>
        <dbReference type="Rhea" id="RHEA-COMP:9685"/>
        <dbReference type="Rhea" id="RHEA-COMP:9916"/>
        <dbReference type="Rhea" id="RHEA-COMP:14125"/>
        <dbReference type="ChEBI" id="CHEBI:15378"/>
        <dbReference type="ChEBI" id="CHEBI:16526"/>
        <dbReference type="ChEBI" id="CHEBI:64479"/>
        <dbReference type="ChEBI" id="CHEBI:78449"/>
        <dbReference type="ChEBI" id="CHEBI:78776"/>
        <dbReference type="ChEBI" id="CHEBI:138651"/>
    </reaction>
</comment>
<dbReference type="HOGENOM" id="CLU_000022_69_2_0"/>
<dbReference type="eggNOG" id="COG0304">
    <property type="taxonomic scope" value="Bacteria"/>
</dbReference>
<keyword evidence="5 11" id="KW-0444">Lipid biosynthesis</keyword>
<dbReference type="InterPro" id="IPR020841">
    <property type="entry name" value="PKS_Beta-ketoAc_synthase_dom"/>
</dbReference>
<keyword evidence="7" id="KW-0276">Fatty acid metabolism</keyword>
<dbReference type="InterPro" id="IPR017568">
    <property type="entry name" value="3-oxoacyl-ACP_synth-2"/>
</dbReference>
<evidence type="ECO:0000256" key="8">
    <source>
        <dbReference type="ARBA" id="ARBA00023098"/>
    </source>
</evidence>
<dbReference type="FunFam" id="3.40.47.10:FF:000009">
    <property type="entry name" value="3-oxoacyl-[acyl-carrier-protein] synthase 2"/>
    <property type="match status" value="1"/>
</dbReference>
<evidence type="ECO:0000256" key="2">
    <source>
        <dbReference type="ARBA" id="ARBA00008467"/>
    </source>
</evidence>
<evidence type="ECO:0000256" key="3">
    <source>
        <dbReference type="ARBA" id="ARBA00012356"/>
    </source>
</evidence>
<proteinExistence type="inferred from homology"/>
<dbReference type="Proteomes" id="UP000002572">
    <property type="component" value="Chromosome"/>
</dbReference>
<dbReference type="FunCoup" id="E6W0Z4">
    <property type="interactions" value="496"/>
</dbReference>
<dbReference type="STRING" id="653733.Selin_0578"/>
<comment type="catalytic activity">
    <reaction evidence="11">
        <text>(9Z)-hexadecenoyl-[ACP] + malonyl-[ACP] + H(+) = 3-oxo-(11Z)-octadecenoyl-[ACP] + holo-[ACP] + CO2</text>
        <dbReference type="Rhea" id="RHEA:55040"/>
        <dbReference type="Rhea" id="RHEA-COMP:9623"/>
        <dbReference type="Rhea" id="RHEA-COMP:9685"/>
        <dbReference type="Rhea" id="RHEA-COMP:10800"/>
        <dbReference type="Rhea" id="RHEA-COMP:14074"/>
        <dbReference type="ChEBI" id="CHEBI:15378"/>
        <dbReference type="ChEBI" id="CHEBI:16526"/>
        <dbReference type="ChEBI" id="CHEBI:64479"/>
        <dbReference type="ChEBI" id="CHEBI:78449"/>
        <dbReference type="ChEBI" id="CHEBI:83989"/>
        <dbReference type="ChEBI" id="CHEBI:138538"/>
        <dbReference type="EC" id="2.3.1.179"/>
    </reaction>
</comment>
<dbReference type="KEGG" id="din:Selin_0578"/>
<evidence type="ECO:0000313" key="17">
    <source>
        <dbReference type="Proteomes" id="UP000002572"/>
    </source>
</evidence>
<dbReference type="EMBL" id="CP002432">
    <property type="protein sequence ID" value="ADU65326.1"/>
    <property type="molecule type" value="Genomic_DNA"/>
</dbReference>
<evidence type="ECO:0000256" key="1">
    <source>
        <dbReference type="ARBA" id="ARBA00005194"/>
    </source>
</evidence>
<dbReference type="GO" id="GO:0004315">
    <property type="term" value="F:3-oxoacyl-[acyl-carrier-protein] synthase activity"/>
    <property type="evidence" value="ECO:0007669"/>
    <property type="project" value="UniProtKB-UniRule"/>
</dbReference>
<dbReference type="InterPro" id="IPR000794">
    <property type="entry name" value="Beta-ketoacyl_synthase"/>
</dbReference>
<evidence type="ECO:0000256" key="7">
    <source>
        <dbReference type="ARBA" id="ARBA00022832"/>
    </source>
</evidence>
<feature type="domain" description="Ketosynthase family 3 (KS3)" evidence="15">
    <location>
        <begin position="2"/>
        <end position="413"/>
    </location>
</feature>
<gene>
    <name evidence="16" type="ordered locus">Selin_0578</name>
</gene>
<dbReference type="GO" id="GO:0005829">
    <property type="term" value="C:cytosol"/>
    <property type="evidence" value="ECO:0007669"/>
    <property type="project" value="TreeGrafter"/>
</dbReference>
<evidence type="ECO:0000256" key="4">
    <source>
        <dbReference type="ARBA" id="ARBA00014657"/>
    </source>
</evidence>
<dbReference type="SMART" id="SM00825">
    <property type="entry name" value="PKS_KS"/>
    <property type="match status" value="1"/>
</dbReference>
<dbReference type="InterPro" id="IPR000595">
    <property type="entry name" value="cNMP-bd_dom"/>
</dbReference>
<dbReference type="PROSITE" id="PS50042">
    <property type="entry name" value="CNMP_BINDING_3"/>
    <property type="match status" value="1"/>
</dbReference>
<dbReference type="InterPro" id="IPR014031">
    <property type="entry name" value="Ketoacyl_synth_C"/>
</dbReference>
<dbReference type="EC" id="2.3.1.179" evidence="3 11"/>
<evidence type="ECO:0000256" key="13">
    <source>
        <dbReference type="RuleBase" id="RU003694"/>
    </source>
</evidence>
<name>E6W0Z4_DESIS</name>
<dbReference type="PROSITE" id="PS52004">
    <property type="entry name" value="KS3_2"/>
    <property type="match status" value="1"/>
</dbReference>
<keyword evidence="9 11" id="KW-0275">Fatty acid biosynthesis</keyword>
<organism evidence="16 17">
    <name type="scientific">Desulfurispirillum indicum (strain ATCC BAA-1389 / DSM 22839 / S5)</name>
    <dbReference type="NCBI Taxonomy" id="653733"/>
    <lineage>
        <taxon>Bacteria</taxon>
        <taxon>Pseudomonadati</taxon>
        <taxon>Chrysiogenota</taxon>
        <taxon>Chrysiogenia</taxon>
        <taxon>Chrysiogenales</taxon>
        <taxon>Chrysiogenaceae</taxon>
        <taxon>Desulfurispirillum</taxon>
    </lineage>
</organism>
<dbReference type="CDD" id="cd00834">
    <property type="entry name" value="KAS_I_II"/>
    <property type="match status" value="1"/>
</dbReference>
<dbReference type="InterPro" id="IPR016039">
    <property type="entry name" value="Thiolase-like"/>
</dbReference>
<keyword evidence="17" id="KW-1185">Reference proteome</keyword>
<dbReference type="PANTHER" id="PTHR11712">
    <property type="entry name" value="POLYKETIDE SYNTHASE-RELATED"/>
    <property type="match status" value="1"/>
</dbReference>